<organism evidence="1 2">
    <name type="scientific">Chryseobacterium gambrini</name>
    <dbReference type="NCBI Taxonomy" id="373672"/>
    <lineage>
        <taxon>Bacteria</taxon>
        <taxon>Pseudomonadati</taxon>
        <taxon>Bacteroidota</taxon>
        <taxon>Flavobacteriia</taxon>
        <taxon>Flavobacteriales</taxon>
        <taxon>Weeksellaceae</taxon>
        <taxon>Chryseobacterium group</taxon>
        <taxon>Chryseobacterium</taxon>
    </lineage>
</organism>
<evidence type="ECO:0000313" key="2">
    <source>
        <dbReference type="Proteomes" id="UP001380186"/>
    </source>
</evidence>
<protein>
    <recommendedName>
        <fullName evidence="3">Immunity protein 50</fullName>
    </recommendedName>
</protein>
<gene>
    <name evidence="1" type="ORF">CRDW_37020</name>
</gene>
<evidence type="ECO:0000313" key="1">
    <source>
        <dbReference type="EMBL" id="BEV06328.1"/>
    </source>
</evidence>
<evidence type="ECO:0008006" key="3">
    <source>
        <dbReference type="Google" id="ProtNLM"/>
    </source>
</evidence>
<proteinExistence type="predicted"/>
<accession>A0ABM8KC90</accession>
<name>A0ABM8KC90_9FLAO</name>
<sequence>MLELKAKLKQMTITKLHIIDWYNDIITSVVSSEKDVYLFHCIHKNFKTHEKTYYCVKIDEISFLRIESILVNLKTFKRKEWNVINEFFRSNNKKENAFLVKSTSLSMGENIVFHELEASDLLREIKFPFDVSVLYEV</sequence>
<dbReference type="Proteomes" id="UP001380186">
    <property type="component" value="Chromosome"/>
</dbReference>
<reference evidence="1 2" key="1">
    <citation type="journal article" date="2020" name="Microbes Environ.">
        <title>Synthetic bacterial community of duckweed: a simple and stable system to study plant-microbe interactions.</title>
        <authorList>
            <person name="Ishizawa H."/>
            <person name="Tada M."/>
            <person name="Kuroda M."/>
            <person name="Inoue D."/>
            <person name="Futamata H."/>
            <person name="Ike M."/>
        </authorList>
    </citation>
    <scope>NUCLEOTIDE SEQUENCE [LARGE SCALE GENOMIC DNA]</scope>
    <source>
        <strain evidence="1 2">DW100</strain>
    </source>
</reference>
<keyword evidence="2" id="KW-1185">Reference proteome</keyword>
<dbReference type="EMBL" id="AP029022">
    <property type="protein sequence ID" value="BEV06328.1"/>
    <property type="molecule type" value="Genomic_DNA"/>
</dbReference>
<dbReference type="RefSeq" id="WP_338613600.1">
    <property type="nucleotide sequence ID" value="NZ_AP029022.1"/>
</dbReference>